<organism evidence="3 4">
    <name type="scientific">Aspergillus turcosus</name>
    <dbReference type="NCBI Taxonomy" id="1245748"/>
    <lineage>
        <taxon>Eukaryota</taxon>
        <taxon>Fungi</taxon>
        <taxon>Dikarya</taxon>
        <taxon>Ascomycota</taxon>
        <taxon>Pezizomycotina</taxon>
        <taxon>Eurotiomycetes</taxon>
        <taxon>Eurotiomycetidae</taxon>
        <taxon>Eurotiales</taxon>
        <taxon>Aspergillaceae</taxon>
        <taxon>Aspergillus</taxon>
        <taxon>Aspergillus subgen. Fumigati</taxon>
    </lineage>
</organism>
<dbReference type="OrthoDB" id="4510053at2759"/>
<accession>A0A3R7JL83</accession>
<reference evidence="3 4" key="1">
    <citation type="submission" date="2018-08" db="EMBL/GenBank/DDBJ databases">
        <title>Draft genome sequences of two Aspergillus turcosus clinical strains isolated from bronchoalveolar lavage fluid: one azole-susceptible and the other azole-resistant.</title>
        <authorList>
            <person name="Parent-Michaud M."/>
            <person name="Dufresne P.J."/>
            <person name="Fournier E."/>
            <person name="Martineau C."/>
            <person name="Moreira S."/>
            <person name="Perkins V."/>
            <person name="De Repentigny L."/>
            <person name="Dufresne S.F."/>
        </authorList>
    </citation>
    <scope>NUCLEOTIDE SEQUENCE [LARGE SCALE GENOMIC DNA]</scope>
    <source>
        <strain evidence="3">HMR AF 1038</strain>
    </source>
</reference>
<dbReference type="AlphaFoldDB" id="A0A3R7JL83"/>
<feature type="signal peptide" evidence="2">
    <location>
        <begin position="1"/>
        <end position="19"/>
    </location>
</feature>
<gene>
    <name evidence="3" type="ORF">CFD26_108142</name>
</gene>
<name>A0A3R7JL83_9EURO</name>
<keyword evidence="4" id="KW-1185">Reference proteome</keyword>
<evidence type="ECO:0000256" key="2">
    <source>
        <dbReference type="SAM" id="SignalP"/>
    </source>
</evidence>
<feature type="compositionally biased region" description="Low complexity" evidence="1">
    <location>
        <begin position="24"/>
        <end position="37"/>
    </location>
</feature>
<feature type="region of interest" description="Disordered" evidence="1">
    <location>
        <begin position="24"/>
        <end position="51"/>
    </location>
</feature>
<protein>
    <submittedName>
        <fullName evidence="3">Uncharacterized protein</fullName>
    </submittedName>
</protein>
<proteinExistence type="predicted"/>
<evidence type="ECO:0000313" key="4">
    <source>
        <dbReference type="Proteomes" id="UP000215289"/>
    </source>
</evidence>
<evidence type="ECO:0000256" key="1">
    <source>
        <dbReference type="SAM" id="MobiDB-lite"/>
    </source>
</evidence>
<dbReference type="PROSITE" id="PS51257">
    <property type="entry name" value="PROKAR_LIPOPROTEIN"/>
    <property type="match status" value="1"/>
</dbReference>
<feature type="chain" id="PRO_5018546032" evidence="2">
    <location>
        <begin position="20"/>
        <end position="83"/>
    </location>
</feature>
<dbReference type="EMBL" id="NIDN02000007">
    <property type="protein sequence ID" value="RLM01214.1"/>
    <property type="molecule type" value="Genomic_DNA"/>
</dbReference>
<dbReference type="Proteomes" id="UP000215289">
    <property type="component" value="Unassembled WGS sequence"/>
</dbReference>
<comment type="caution">
    <text evidence="3">The sequence shown here is derived from an EMBL/GenBank/DDBJ whole genome shotgun (WGS) entry which is preliminary data.</text>
</comment>
<keyword evidence="2" id="KW-0732">Signal</keyword>
<sequence>MKINTHVSFVLLAVAVACAAPVPNPNLHARQEASPQGEPEPSPSPSPLDFESLIANSPLKDVYKMIKEEVKVDLPNMKGKHPA</sequence>
<evidence type="ECO:0000313" key="3">
    <source>
        <dbReference type="EMBL" id="RLM01214.1"/>
    </source>
</evidence>